<keyword evidence="6" id="KW-1185">Reference proteome</keyword>
<evidence type="ECO:0000256" key="2">
    <source>
        <dbReference type="ARBA" id="ARBA00022771"/>
    </source>
</evidence>
<keyword evidence="3" id="KW-0862">Zinc</keyword>
<keyword evidence="1" id="KW-0479">Metal-binding</keyword>
<keyword evidence="2" id="KW-0863">Zinc-finger</keyword>
<evidence type="ECO:0000256" key="1">
    <source>
        <dbReference type="ARBA" id="ARBA00022723"/>
    </source>
</evidence>
<sequence>MLTFVESRRGFSLLLRGYTFKREKALSTKVIWRCSLYEKLKCTARCHTYLNSVIKEIG</sequence>
<dbReference type="Proteomes" id="UP000054359">
    <property type="component" value="Unassembled WGS sequence"/>
</dbReference>
<dbReference type="Pfam" id="PF04500">
    <property type="entry name" value="FLYWCH"/>
    <property type="match status" value="1"/>
</dbReference>
<evidence type="ECO:0000256" key="3">
    <source>
        <dbReference type="ARBA" id="ARBA00022833"/>
    </source>
</evidence>
<evidence type="ECO:0000259" key="4">
    <source>
        <dbReference type="Pfam" id="PF04500"/>
    </source>
</evidence>
<dbReference type="AlphaFoldDB" id="A0A087UT19"/>
<gene>
    <name evidence="5" type="ORF">X975_16611</name>
</gene>
<protein>
    <recommendedName>
        <fullName evidence="4">FLYWCH-type domain-containing protein</fullName>
    </recommendedName>
</protein>
<organism evidence="5 6">
    <name type="scientific">Stegodyphus mimosarum</name>
    <name type="common">African social velvet spider</name>
    <dbReference type="NCBI Taxonomy" id="407821"/>
    <lineage>
        <taxon>Eukaryota</taxon>
        <taxon>Metazoa</taxon>
        <taxon>Ecdysozoa</taxon>
        <taxon>Arthropoda</taxon>
        <taxon>Chelicerata</taxon>
        <taxon>Arachnida</taxon>
        <taxon>Araneae</taxon>
        <taxon>Araneomorphae</taxon>
        <taxon>Entelegynae</taxon>
        <taxon>Eresoidea</taxon>
        <taxon>Eresidae</taxon>
        <taxon>Stegodyphus</taxon>
    </lineage>
</organism>
<dbReference type="EMBL" id="KK121463">
    <property type="protein sequence ID" value="KFM80508.1"/>
    <property type="molecule type" value="Genomic_DNA"/>
</dbReference>
<reference evidence="5 6" key="1">
    <citation type="submission" date="2013-11" db="EMBL/GenBank/DDBJ databases">
        <title>Genome sequencing of Stegodyphus mimosarum.</title>
        <authorList>
            <person name="Bechsgaard J."/>
        </authorList>
    </citation>
    <scope>NUCLEOTIDE SEQUENCE [LARGE SCALE GENOMIC DNA]</scope>
</reference>
<dbReference type="Gene3D" id="2.20.25.240">
    <property type="match status" value="1"/>
</dbReference>
<evidence type="ECO:0000313" key="5">
    <source>
        <dbReference type="EMBL" id="KFM80508.1"/>
    </source>
</evidence>
<proteinExistence type="predicted"/>
<dbReference type="InterPro" id="IPR007588">
    <property type="entry name" value="Znf_FLYWCH"/>
</dbReference>
<feature type="domain" description="FLYWCH-type" evidence="4">
    <location>
        <begin position="5"/>
        <end position="49"/>
    </location>
</feature>
<accession>A0A087UT19</accession>
<dbReference type="GO" id="GO:0008270">
    <property type="term" value="F:zinc ion binding"/>
    <property type="evidence" value="ECO:0007669"/>
    <property type="project" value="UniProtKB-KW"/>
</dbReference>
<feature type="non-terminal residue" evidence="5">
    <location>
        <position position="58"/>
    </location>
</feature>
<name>A0A087UT19_STEMI</name>
<evidence type="ECO:0000313" key="6">
    <source>
        <dbReference type="Proteomes" id="UP000054359"/>
    </source>
</evidence>
<dbReference type="OrthoDB" id="93990at2759"/>